<keyword evidence="6" id="KW-1185">Reference proteome</keyword>
<keyword evidence="4" id="KW-0375">Hydrogen ion transport</keyword>
<keyword evidence="3 4" id="KW-0406">Ion transport</keyword>
<keyword evidence="4" id="KW-0066">ATP synthesis</keyword>
<dbReference type="EMBL" id="CAACYI010000001">
    <property type="protein sequence ID" value="VFB15779.1"/>
    <property type="molecule type" value="Genomic_DNA"/>
</dbReference>
<reference evidence="5 6" key="1">
    <citation type="submission" date="2019-02" db="EMBL/GenBank/DDBJ databases">
        <authorList>
            <consortium name="Pathogen Informatics"/>
        </authorList>
    </citation>
    <scope>NUCLEOTIDE SEQUENCE [LARGE SCALE GENOMIC DNA]</scope>
    <source>
        <strain evidence="5 6">3012STDY7089603</strain>
    </source>
</reference>
<dbReference type="GO" id="GO:0042777">
    <property type="term" value="P:proton motive force-driven plasma membrane ATP synthesis"/>
    <property type="evidence" value="ECO:0007669"/>
    <property type="project" value="UniProtKB-UniRule"/>
</dbReference>
<evidence type="ECO:0000256" key="3">
    <source>
        <dbReference type="ARBA" id="ARBA00023065"/>
    </source>
</evidence>
<dbReference type="GO" id="GO:0046961">
    <property type="term" value="F:proton-transporting ATPase activity, rotational mechanism"/>
    <property type="evidence" value="ECO:0007669"/>
    <property type="project" value="InterPro"/>
</dbReference>
<comment type="function">
    <text evidence="4">Produces ATP from ADP in the presence of a proton gradient across the membrane.</text>
</comment>
<name>A0A8H2QXG3_9FIRM</name>
<organism evidence="5 6">
    <name type="scientific">Urinicoccus massiliensis</name>
    <dbReference type="NCBI Taxonomy" id="1723382"/>
    <lineage>
        <taxon>Bacteria</taxon>
        <taxon>Bacillati</taxon>
        <taxon>Bacillota</taxon>
        <taxon>Tissierellia</taxon>
        <taxon>Tissierellales</taxon>
        <taxon>Peptoniphilaceae</taxon>
        <taxon>Urinicoccus</taxon>
    </lineage>
</organism>
<dbReference type="AlphaFoldDB" id="A0A8H2QXG3"/>
<proteinExistence type="inferred from homology"/>
<dbReference type="Pfam" id="PF01813">
    <property type="entry name" value="ATP-synt_D"/>
    <property type="match status" value="1"/>
</dbReference>
<dbReference type="GO" id="GO:0046933">
    <property type="term" value="F:proton-transporting ATP synthase activity, rotational mechanism"/>
    <property type="evidence" value="ECO:0007669"/>
    <property type="project" value="UniProtKB-UniRule"/>
</dbReference>
<protein>
    <recommendedName>
        <fullName evidence="4">V-type ATP synthase subunit D</fullName>
    </recommendedName>
    <alternativeName>
        <fullName evidence="4">V-ATPase subunit D</fullName>
    </alternativeName>
</protein>
<sequence length="206" mass="23741">MSNRVIPTKANLLNLKDQVAFAQKGYELLDKKRTVLIQEMMRLNGVAKDLQGEIHKMIEQSYGSLIDATIVMGSENVEGLSQSMALEPGFDLQSRSVMGVEVPKINYKKRPLKTEYSFHQSTAAFDQASLDFNQLLYYIYQLAEIETSVFRIAQEIKQTAKRANALDKIQIPKFTENIKMIEDVLAEKEREDFFRLKKVKKKREDK</sequence>
<gene>
    <name evidence="4 5" type="primary">atpD</name>
    <name evidence="5" type="ORF">NCTC13150_00283</name>
</gene>
<dbReference type="Gene3D" id="1.10.287.3240">
    <property type="match status" value="1"/>
</dbReference>
<evidence type="ECO:0000313" key="5">
    <source>
        <dbReference type="EMBL" id="VFB15779.1"/>
    </source>
</evidence>
<dbReference type="GO" id="GO:0005524">
    <property type="term" value="F:ATP binding"/>
    <property type="evidence" value="ECO:0007669"/>
    <property type="project" value="UniProtKB-UniRule"/>
</dbReference>
<comment type="caution">
    <text evidence="5">The sequence shown here is derived from an EMBL/GenBank/DDBJ whole genome shotgun (WGS) entry which is preliminary data.</text>
</comment>
<dbReference type="InterPro" id="IPR002699">
    <property type="entry name" value="V_ATPase_D"/>
</dbReference>
<dbReference type="HAMAP" id="MF_00271">
    <property type="entry name" value="ATP_synth_D_arch"/>
    <property type="match status" value="1"/>
</dbReference>
<evidence type="ECO:0000256" key="1">
    <source>
        <dbReference type="ARBA" id="ARBA00005850"/>
    </source>
</evidence>
<evidence type="ECO:0000256" key="4">
    <source>
        <dbReference type="HAMAP-Rule" id="MF_00271"/>
    </source>
</evidence>
<evidence type="ECO:0000313" key="6">
    <source>
        <dbReference type="Proteomes" id="UP000377798"/>
    </source>
</evidence>
<dbReference type="NCBIfam" id="TIGR00309">
    <property type="entry name" value="V_ATPase_subD"/>
    <property type="match status" value="1"/>
</dbReference>
<keyword evidence="2 4" id="KW-0813">Transport</keyword>
<accession>A0A8H2QXG3</accession>
<dbReference type="Proteomes" id="UP000377798">
    <property type="component" value="Unassembled WGS sequence"/>
</dbReference>
<evidence type="ECO:0000256" key="2">
    <source>
        <dbReference type="ARBA" id="ARBA00022448"/>
    </source>
</evidence>
<dbReference type="PANTHER" id="PTHR11671">
    <property type="entry name" value="V-TYPE ATP SYNTHASE SUBUNIT D"/>
    <property type="match status" value="1"/>
</dbReference>
<comment type="similarity">
    <text evidence="1 4">Belongs to the V-ATPase D subunit family.</text>
</comment>
<dbReference type="RefSeq" id="WP_034440755.1">
    <property type="nucleotide sequence ID" value="NZ_CAACYI010000001.1"/>
</dbReference>